<dbReference type="RefSeq" id="WP_131596054.1">
    <property type="nucleotide sequence ID" value="NZ_SJSL01000002.1"/>
</dbReference>
<dbReference type="Gene3D" id="2.30.180.10">
    <property type="entry name" value="FAS1 domain"/>
    <property type="match status" value="1"/>
</dbReference>
<dbReference type="InterPro" id="IPR036378">
    <property type="entry name" value="FAS1_dom_sf"/>
</dbReference>
<dbReference type="EMBL" id="SJSL01000002">
    <property type="protein sequence ID" value="TCD01330.1"/>
    <property type="molecule type" value="Genomic_DNA"/>
</dbReference>
<organism evidence="2 3">
    <name type="scientific">Pedobacter psychroterrae</name>
    <dbReference type="NCBI Taxonomy" id="2530453"/>
    <lineage>
        <taxon>Bacteria</taxon>
        <taxon>Pseudomonadati</taxon>
        <taxon>Bacteroidota</taxon>
        <taxon>Sphingobacteriia</taxon>
        <taxon>Sphingobacteriales</taxon>
        <taxon>Sphingobacteriaceae</taxon>
        <taxon>Pedobacter</taxon>
    </lineage>
</organism>
<protein>
    <recommendedName>
        <fullName evidence="1">FAS1 domain-containing protein</fullName>
    </recommendedName>
</protein>
<dbReference type="OrthoDB" id="1097608at2"/>
<sequence>MKNIINQYIKPIIYCSVLLTMMVASCKQDDYYVDGGKADPKFKGNMMEYLESNPKFDTIAQIVKLAGMEEAFKNEELTFFAPTDEVIRRTIGIYATGTLNTLLFDLGKDTIKVLADVQPEIWRKYLNRYLFKGKMTAKDYPQLDFRLKPLYPGGFYTGYNRDLANIGVVYNPVNGVNYIGYRQLSFSYIPDPANPDNFLPAAIASSDIQPTNGVIHVIAVATGGSYFIGETMQSFAANMYGFDGEFLTDVILSK</sequence>
<gene>
    <name evidence="2" type="ORF">EZ437_11305</name>
</gene>
<reference evidence="2 3" key="1">
    <citation type="submission" date="2019-02" db="EMBL/GenBank/DDBJ databases">
        <title>Pedobacter sp. RP-1-14 sp. nov., isolated from Arctic soil.</title>
        <authorList>
            <person name="Dahal R.H."/>
        </authorList>
    </citation>
    <scope>NUCLEOTIDE SEQUENCE [LARGE SCALE GENOMIC DNA]</scope>
    <source>
        <strain evidence="2 3">RP-1-14</strain>
    </source>
</reference>
<accession>A0A4R0NKM7</accession>
<evidence type="ECO:0000313" key="3">
    <source>
        <dbReference type="Proteomes" id="UP000293347"/>
    </source>
</evidence>
<dbReference type="Pfam" id="PF02469">
    <property type="entry name" value="Fasciclin"/>
    <property type="match status" value="1"/>
</dbReference>
<evidence type="ECO:0000259" key="1">
    <source>
        <dbReference type="PROSITE" id="PS50213"/>
    </source>
</evidence>
<proteinExistence type="predicted"/>
<evidence type="ECO:0000313" key="2">
    <source>
        <dbReference type="EMBL" id="TCD01330.1"/>
    </source>
</evidence>
<dbReference type="AlphaFoldDB" id="A0A4R0NKM7"/>
<dbReference type="PROSITE" id="PS51257">
    <property type="entry name" value="PROKAR_LIPOPROTEIN"/>
    <property type="match status" value="1"/>
</dbReference>
<name>A0A4R0NKM7_9SPHI</name>
<feature type="domain" description="FAS1" evidence="1">
    <location>
        <begin position="43"/>
        <end position="222"/>
    </location>
</feature>
<keyword evidence="3" id="KW-1185">Reference proteome</keyword>
<dbReference type="Proteomes" id="UP000293347">
    <property type="component" value="Unassembled WGS sequence"/>
</dbReference>
<dbReference type="InterPro" id="IPR000782">
    <property type="entry name" value="FAS1_domain"/>
</dbReference>
<dbReference type="PROSITE" id="PS50213">
    <property type="entry name" value="FAS1"/>
    <property type="match status" value="1"/>
</dbReference>
<dbReference type="SUPFAM" id="SSF82153">
    <property type="entry name" value="FAS1 domain"/>
    <property type="match status" value="1"/>
</dbReference>
<comment type="caution">
    <text evidence="2">The sequence shown here is derived from an EMBL/GenBank/DDBJ whole genome shotgun (WGS) entry which is preliminary data.</text>
</comment>